<feature type="region of interest" description="Disordered" evidence="1">
    <location>
        <begin position="1"/>
        <end position="34"/>
    </location>
</feature>
<sequence>MTRTSCQPGNLSQVEPVKRESNQGSTSASSRFYRRADTSIGGEISQAFKSLSLTTVDHSRAVTLPDCGDFRTLPSSNLGMVNQGMAVSLSRTPDLANRRKQKSILRAARPSVNVDMEGDVIMSDASQEEDEVKYRRSDWIKNRRLLADKTRGKAVQQAGGVRDGGLTPTRRVQKVHFSKSGSTFRYLDREYTPLQVAQAPEHSVMLPVAGNKISDMATDDGLADIL</sequence>
<accession>A0A3D8RZ18</accession>
<evidence type="ECO:0000313" key="2">
    <source>
        <dbReference type="EMBL" id="RDW79282.1"/>
    </source>
</evidence>
<reference evidence="2 3" key="1">
    <citation type="journal article" date="2018" name="IMA Fungus">
        <title>IMA Genome-F 9: Draft genome sequence of Annulohypoxylon stygium, Aspergillus mulundensis, Berkeleyomyces basicola (syn. Thielaviopsis basicola), Ceratocystis smalleyi, two Cercospora beticola strains, Coleophoma cylindrospora, Fusarium fracticaudum, Phialophora cf. hyalina, and Morchella septimelata.</title>
        <authorList>
            <person name="Wingfield B.D."/>
            <person name="Bills G.F."/>
            <person name="Dong Y."/>
            <person name="Huang W."/>
            <person name="Nel W.J."/>
            <person name="Swalarsk-Parry B.S."/>
            <person name="Vaghefi N."/>
            <person name="Wilken P.M."/>
            <person name="An Z."/>
            <person name="de Beer Z.W."/>
            <person name="De Vos L."/>
            <person name="Chen L."/>
            <person name="Duong T.A."/>
            <person name="Gao Y."/>
            <person name="Hammerbacher A."/>
            <person name="Kikkert J.R."/>
            <person name="Li Y."/>
            <person name="Li H."/>
            <person name="Li K."/>
            <person name="Li Q."/>
            <person name="Liu X."/>
            <person name="Ma X."/>
            <person name="Naidoo K."/>
            <person name="Pethybridge S.J."/>
            <person name="Sun J."/>
            <person name="Steenkamp E.T."/>
            <person name="van der Nest M.A."/>
            <person name="van Wyk S."/>
            <person name="Wingfield M.J."/>
            <person name="Xiong C."/>
            <person name="Yue Q."/>
            <person name="Zhang X."/>
        </authorList>
    </citation>
    <scope>NUCLEOTIDE SEQUENCE [LARGE SCALE GENOMIC DNA]</scope>
    <source>
        <strain evidence="2 3">DSM 5745</strain>
    </source>
</reference>
<dbReference type="AlphaFoldDB" id="A0A3D8RZ18"/>
<proteinExistence type="predicted"/>
<dbReference type="GeneID" id="38116504"/>
<keyword evidence="3" id="KW-1185">Reference proteome</keyword>
<protein>
    <submittedName>
        <fullName evidence="2">Uncharacterized protein</fullName>
    </submittedName>
</protein>
<gene>
    <name evidence="2" type="ORF">DSM5745_06134</name>
</gene>
<dbReference type="Proteomes" id="UP000256690">
    <property type="component" value="Unassembled WGS sequence"/>
</dbReference>
<feature type="compositionally biased region" description="Polar residues" evidence="1">
    <location>
        <begin position="1"/>
        <end position="13"/>
    </location>
</feature>
<evidence type="ECO:0000256" key="1">
    <source>
        <dbReference type="SAM" id="MobiDB-lite"/>
    </source>
</evidence>
<dbReference type="RefSeq" id="XP_026603982.1">
    <property type="nucleotide sequence ID" value="XM_026748150.1"/>
</dbReference>
<name>A0A3D8RZ18_9EURO</name>
<organism evidence="2 3">
    <name type="scientific">Aspergillus mulundensis</name>
    <dbReference type="NCBI Taxonomy" id="1810919"/>
    <lineage>
        <taxon>Eukaryota</taxon>
        <taxon>Fungi</taxon>
        <taxon>Dikarya</taxon>
        <taxon>Ascomycota</taxon>
        <taxon>Pezizomycotina</taxon>
        <taxon>Eurotiomycetes</taxon>
        <taxon>Eurotiomycetidae</taxon>
        <taxon>Eurotiales</taxon>
        <taxon>Aspergillaceae</taxon>
        <taxon>Aspergillus</taxon>
        <taxon>Aspergillus subgen. Nidulantes</taxon>
    </lineage>
</organism>
<comment type="caution">
    <text evidence="2">The sequence shown here is derived from an EMBL/GenBank/DDBJ whole genome shotgun (WGS) entry which is preliminary data.</text>
</comment>
<dbReference type="EMBL" id="PVWQ01000006">
    <property type="protein sequence ID" value="RDW79282.1"/>
    <property type="molecule type" value="Genomic_DNA"/>
</dbReference>
<evidence type="ECO:0000313" key="3">
    <source>
        <dbReference type="Proteomes" id="UP000256690"/>
    </source>
</evidence>